<sequence>MPWQRRGMTRQSLHKYVAAEEIASVVALSRNDREDAVSQERPTKRYGKDESRVARDVCPTGGKKMLKSLTIAIGLLIIVTRGFAFIFPGNAKALVTRLTPQTSLIRAIGFAILVLALLIFLALGGNTAGLRYVMWILAILFFISGLFLVLLPAQYGALMNWFSKLPDQAVRFLGGIGVLFGIFILILGLAFY</sequence>
<feature type="transmembrane region" description="Helical" evidence="1">
    <location>
        <begin position="69"/>
        <end position="87"/>
    </location>
</feature>
<evidence type="ECO:0000313" key="3">
    <source>
        <dbReference type="Proteomes" id="UP000285961"/>
    </source>
</evidence>
<gene>
    <name evidence="2" type="ORF">C4532_14455</name>
</gene>
<keyword evidence="1" id="KW-0472">Membrane</keyword>
<feature type="transmembrane region" description="Helical" evidence="1">
    <location>
        <begin position="107"/>
        <end position="125"/>
    </location>
</feature>
<feature type="transmembrane region" description="Helical" evidence="1">
    <location>
        <begin position="132"/>
        <end position="152"/>
    </location>
</feature>
<keyword evidence="1" id="KW-0812">Transmembrane</keyword>
<proteinExistence type="predicted"/>
<dbReference type="EMBL" id="QZKI01000102">
    <property type="protein sequence ID" value="RJP67579.1"/>
    <property type="molecule type" value="Genomic_DNA"/>
</dbReference>
<feature type="transmembrane region" description="Helical" evidence="1">
    <location>
        <begin position="172"/>
        <end position="191"/>
    </location>
</feature>
<reference evidence="2 3" key="1">
    <citation type="journal article" date="2017" name="ISME J.">
        <title>Energy and carbon metabolisms in a deep terrestrial subsurface fluid microbial community.</title>
        <authorList>
            <person name="Momper L."/>
            <person name="Jungbluth S.P."/>
            <person name="Lee M.D."/>
            <person name="Amend J.P."/>
        </authorList>
    </citation>
    <scope>NUCLEOTIDE SEQUENCE [LARGE SCALE GENOMIC DNA]</scope>
    <source>
        <strain evidence="2">SURF_17</strain>
    </source>
</reference>
<organism evidence="2 3">
    <name type="scientific">Candidatus Abyssobacteria bacterium SURF_17</name>
    <dbReference type="NCBI Taxonomy" id="2093361"/>
    <lineage>
        <taxon>Bacteria</taxon>
        <taxon>Pseudomonadati</taxon>
        <taxon>Candidatus Hydrogenedentota</taxon>
        <taxon>Candidatus Abyssobacteria</taxon>
    </lineage>
</organism>
<evidence type="ECO:0000313" key="2">
    <source>
        <dbReference type="EMBL" id="RJP67579.1"/>
    </source>
</evidence>
<evidence type="ECO:0000256" key="1">
    <source>
        <dbReference type="SAM" id="Phobius"/>
    </source>
</evidence>
<comment type="caution">
    <text evidence="2">The sequence shown here is derived from an EMBL/GenBank/DDBJ whole genome shotgun (WGS) entry which is preliminary data.</text>
</comment>
<protein>
    <submittedName>
        <fullName evidence="2">DUF2065 family protein</fullName>
    </submittedName>
</protein>
<dbReference type="AlphaFoldDB" id="A0A419EU20"/>
<dbReference type="Proteomes" id="UP000285961">
    <property type="component" value="Unassembled WGS sequence"/>
</dbReference>
<accession>A0A419EU20</accession>
<name>A0A419EU20_9BACT</name>
<keyword evidence="1" id="KW-1133">Transmembrane helix</keyword>